<dbReference type="InterPro" id="IPR027546">
    <property type="entry name" value="Sirtuin_class_III"/>
</dbReference>
<comment type="cofactor">
    <cofactor evidence="3">
        <name>Zn(2+)</name>
        <dbReference type="ChEBI" id="CHEBI:29105"/>
    </cofactor>
    <text evidence="3">Binds 1 zinc ion per subunit.</text>
</comment>
<accession>A0A2X0VG85</accession>
<dbReference type="EC" id="2.3.1.286" evidence="3"/>
<dbReference type="SUPFAM" id="SSF52467">
    <property type="entry name" value="DHS-like NAD/FAD-binding domain"/>
    <property type="match status" value="1"/>
</dbReference>
<name>A0A2X0VG85_9GAMM</name>
<proteinExistence type="inferred from homology"/>
<feature type="binding site" evidence="3 4">
    <location>
        <position position="147"/>
    </location>
    <ligand>
        <name>Zn(2+)</name>
        <dbReference type="ChEBI" id="CHEBI:29105"/>
    </ligand>
</feature>
<dbReference type="GO" id="GO:0017136">
    <property type="term" value="F:histone deacetylase activity, NAD-dependent"/>
    <property type="evidence" value="ECO:0007669"/>
    <property type="project" value="TreeGrafter"/>
</dbReference>
<evidence type="ECO:0000256" key="3">
    <source>
        <dbReference type="HAMAP-Rule" id="MF_01121"/>
    </source>
</evidence>
<dbReference type="Pfam" id="PF02146">
    <property type="entry name" value="SIR2"/>
    <property type="match status" value="1"/>
</dbReference>
<dbReference type="Gene3D" id="3.40.50.1220">
    <property type="entry name" value="TPP-binding domain"/>
    <property type="match status" value="1"/>
</dbReference>
<dbReference type="PROSITE" id="PS50305">
    <property type="entry name" value="SIRTUIN"/>
    <property type="match status" value="1"/>
</dbReference>
<evidence type="ECO:0000259" key="5">
    <source>
        <dbReference type="PROSITE" id="PS50305"/>
    </source>
</evidence>
<dbReference type="EMBL" id="UAPV01000001">
    <property type="protein sequence ID" value="SPT69418.1"/>
    <property type="molecule type" value="Genomic_DNA"/>
</dbReference>
<reference evidence="6 7" key="1">
    <citation type="submission" date="2018-06" db="EMBL/GenBank/DDBJ databases">
        <authorList>
            <consortium name="Pathogen Informatics"/>
            <person name="Doyle S."/>
        </authorList>
    </citation>
    <scope>NUCLEOTIDE SEQUENCE [LARGE SCALE GENOMIC DNA]</scope>
    <source>
        <strain evidence="6 7">NCTC13093</strain>
    </source>
</reference>
<comment type="caution">
    <text evidence="3">Lacks conserved residue(s) required for the propagation of feature annotation.</text>
</comment>
<keyword evidence="3 4" id="KW-0479">Metal-binding</keyword>
<dbReference type="GO" id="GO:0070403">
    <property type="term" value="F:NAD+ binding"/>
    <property type="evidence" value="ECO:0007669"/>
    <property type="project" value="UniProtKB-UniRule"/>
</dbReference>
<dbReference type="GO" id="GO:0008270">
    <property type="term" value="F:zinc ion binding"/>
    <property type="evidence" value="ECO:0007669"/>
    <property type="project" value="UniProtKB-UniRule"/>
</dbReference>
<dbReference type="InterPro" id="IPR003000">
    <property type="entry name" value="Sirtuin"/>
</dbReference>
<evidence type="ECO:0000256" key="2">
    <source>
        <dbReference type="ARBA" id="ARBA00023027"/>
    </source>
</evidence>
<evidence type="ECO:0000313" key="6">
    <source>
        <dbReference type="EMBL" id="SPT69418.1"/>
    </source>
</evidence>
<dbReference type="AlphaFoldDB" id="A0A2X0VG85"/>
<feature type="active site" description="Proton acceptor" evidence="3 4">
    <location>
        <position position="117"/>
    </location>
</feature>
<feature type="binding site" evidence="3 4">
    <location>
        <position position="128"/>
    </location>
    <ligand>
        <name>Zn(2+)</name>
        <dbReference type="ChEBI" id="CHEBI:29105"/>
    </ligand>
</feature>
<evidence type="ECO:0000313" key="7">
    <source>
        <dbReference type="Proteomes" id="UP000250086"/>
    </source>
</evidence>
<comment type="similarity">
    <text evidence="3">Belongs to the sirtuin family. Class III subfamily.</text>
</comment>
<dbReference type="Proteomes" id="UP000250086">
    <property type="component" value="Unassembled WGS sequence"/>
</dbReference>
<comment type="catalytic activity">
    <reaction evidence="3">
        <text>N(6)-succinyl-L-lysyl-[protein] + NAD(+) + H2O = 2''-O-succinyl-ADP-D-ribose + nicotinamide + L-lysyl-[protein]</text>
        <dbReference type="Rhea" id="RHEA:47668"/>
        <dbReference type="Rhea" id="RHEA-COMP:9752"/>
        <dbReference type="Rhea" id="RHEA-COMP:11877"/>
        <dbReference type="ChEBI" id="CHEBI:15377"/>
        <dbReference type="ChEBI" id="CHEBI:17154"/>
        <dbReference type="ChEBI" id="CHEBI:29969"/>
        <dbReference type="ChEBI" id="CHEBI:57540"/>
        <dbReference type="ChEBI" id="CHEBI:87830"/>
        <dbReference type="ChEBI" id="CHEBI:87832"/>
    </reaction>
</comment>
<feature type="binding site" evidence="3 4">
    <location>
        <position position="144"/>
    </location>
    <ligand>
        <name>Zn(2+)</name>
        <dbReference type="ChEBI" id="CHEBI:29105"/>
    </ligand>
</feature>
<comment type="subcellular location">
    <subcellularLocation>
        <location evidence="3">Cytoplasm</location>
    </subcellularLocation>
</comment>
<keyword evidence="1" id="KW-0808">Transferase</keyword>
<feature type="binding site" evidence="3">
    <location>
        <position position="61"/>
    </location>
    <ligand>
        <name>substrate</name>
    </ligand>
</feature>
<feature type="binding site" evidence="3">
    <location>
        <begin position="209"/>
        <end position="211"/>
    </location>
    <ligand>
        <name>NAD(+)</name>
        <dbReference type="ChEBI" id="CHEBI:57540"/>
    </ligand>
</feature>
<dbReference type="PANTHER" id="PTHR11085:SF4">
    <property type="entry name" value="NAD-DEPENDENT PROTEIN DEACYLASE"/>
    <property type="match status" value="1"/>
</dbReference>
<dbReference type="GO" id="GO:0005737">
    <property type="term" value="C:cytoplasm"/>
    <property type="evidence" value="ECO:0007669"/>
    <property type="project" value="UniProtKB-SubCell"/>
</dbReference>
<dbReference type="InterPro" id="IPR029035">
    <property type="entry name" value="DHS-like_NAD/FAD-binding_dom"/>
</dbReference>
<comment type="function">
    <text evidence="3">NAD-dependent lysine deacetylase and desuccinylase that specifically removes acetyl and succinyl groups on target proteins. Modulates the activities of several proteins which are inactive in their acylated form.</text>
</comment>
<sequence>MANNNLSLYRNIVILTGAGISAESGIAVFRSETGLWENHKVEDVATPEGFMRNPSLVHKFYNDRRADCQRALPNEAHKSIARLQEYYASQGGEVFLVTQNVDNLHERGGSSQVCHMHGELFSILCSECGYRHYFDASSSTESVCPKCSHKTLRPDIVWFGEMPYFMDEIYEKIQRCTLFIAVGTSGVVYPAAGFCQYAKSVGASTMELNLNPTNVTGMFDFVMKGRATDTVKALANALIDGQSLSDICR</sequence>
<organism evidence="6 7">
    <name type="scientific">Anaerobiospirillum thomasii</name>
    <dbReference type="NCBI Taxonomy" id="179995"/>
    <lineage>
        <taxon>Bacteria</taxon>
        <taxon>Pseudomonadati</taxon>
        <taxon>Pseudomonadota</taxon>
        <taxon>Gammaproteobacteria</taxon>
        <taxon>Aeromonadales</taxon>
        <taxon>Succinivibrionaceae</taxon>
        <taxon>Anaerobiospirillum</taxon>
    </lineage>
</organism>
<gene>
    <name evidence="3 6" type="primary">cobB</name>
    <name evidence="6" type="ORF">NCTC13093_00790</name>
</gene>
<evidence type="ECO:0000256" key="4">
    <source>
        <dbReference type="PROSITE-ProRule" id="PRU00236"/>
    </source>
</evidence>
<dbReference type="InterPro" id="IPR026590">
    <property type="entry name" value="Ssirtuin_cat_dom"/>
</dbReference>
<comment type="domain">
    <text evidence="3">2 residues (Tyr-61 and Arg-64) present in a large hydrophobic pocket are probably involved in substrate specificity. They are important for desuccinylation activity, but dispensable for deacetylation activity.</text>
</comment>
<dbReference type="Gene3D" id="3.30.1600.10">
    <property type="entry name" value="SIR2/SIRT2 'Small Domain"/>
    <property type="match status" value="1"/>
</dbReference>
<evidence type="ECO:0000256" key="1">
    <source>
        <dbReference type="ARBA" id="ARBA00022679"/>
    </source>
</evidence>
<dbReference type="InterPro" id="IPR050134">
    <property type="entry name" value="NAD-dep_sirtuin_deacylases"/>
</dbReference>
<dbReference type="OrthoDB" id="9800582at2"/>
<keyword evidence="2 3" id="KW-0520">NAD</keyword>
<feature type="binding site" evidence="3">
    <location>
        <position position="64"/>
    </location>
    <ligand>
        <name>substrate</name>
    </ligand>
</feature>
<feature type="binding site" evidence="3">
    <location>
        <begin position="183"/>
        <end position="185"/>
    </location>
    <ligand>
        <name>NAD(+)</name>
        <dbReference type="ChEBI" id="CHEBI:57540"/>
    </ligand>
</feature>
<dbReference type="CDD" id="cd01412">
    <property type="entry name" value="SIRT5_Af1_CobB"/>
    <property type="match status" value="1"/>
</dbReference>
<dbReference type="RefSeq" id="WP_113743594.1">
    <property type="nucleotide sequence ID" value="NZ_UAPU01000007.1"/>
</dbReference>
<dbReference type="GO" id="GO:0036054">
    <property type="term" value="F:protein-malonyllysine demalonylase activity"/>
    <property type="evidence" value="ECO:0007669"/>
    <property type="project" value="InterPro"/>
</dbReference>
<dbReference type="InterPro" id="IPR026591">
    <property type="entry name" value="Sirtuin_cat_small_dom_sf"/>
</dbReference>
<dbReference type="PANTHER" id="PTHR11085">
    <property type="entry name" value="NAD-DEPENDENT PROTEIN DEACYLASE SIRTUIN-5, MITOCHONDRIAL-RELATED"/>
    <property type="match status" value="1"/>
</dbReference>
<keyword evidence="3" id="KW-0963">Cytoplasm</keyword>
<keyword evidence="3 4" id="KW-0862">Zinc</keyword>
<comment type="catalytic activity">
    <reaction evidence="3">
        <text>N(6)-acetyl-L-lysyl-[protein] + NAD(+) + H2O = 2''-O-acetyl-ADP-D-ribose + nicotinamide + L-lysyl-[protein]</text>
        <dbReference type="Rhea" id="RHEA:43636"/>
        <dbReference type="Rhea" id="RHEA-COMP:9752"/>
        <dbReference type="Rhea" id="RHEA-COMP:10731"/>
        <dbReference type="ChEBI" id="CHEBI:15377"/>
        <dbReference type="ChEBI" id="CHEBI:17154"/>
        <dbReference type="ChEBI" id="CHEBI:29969"/>
        <dbReference type="ChEBI" id="CHEBI:57540"/>
        <dbReference type="ChEBI" id="CHEBI:61930"/>
        <dbReference type="ChEBI" id="CHEBI:83767"/>
        <dbReference type="EC" id="2.3.1.286"/>
    </reaction>
</comment>
<feature type="binding site" evidence="3 4">
    <location>
        <position position="125"/>
    </location>
    <ligand>
        <name>Zn(2+)</name>
        <dbReference type="ChEBI" id="CHEBI:29105"/>
    </ligand>
</feature>
<feature type="binding site" evidence="3">
    <location>
        <position position="227"/>
    </location>
    <ligand>
        <name>NAD(+)</name>
        <dbReference type="ChEBI" id="CHEBI:57540"/>
    </ligand>
</feature>
<keyword evidence="6" id="KW-0378">Hydrolase</keyword>
<protein>
    <recommendedName>
        <fullName evidence="3">NAD-dependent protein deacylase</fullName>
        <ecNumber evidence="3">2.3.1.286</ecNumber>
    </recommendedName>
    <alternativeName>
        <fullName evidence="3">Regulatory protein SIR2 homolog</fullName>
    </alternativeName>
</protein>
<feature type="binding site" evidence="3">
    <location>
        <begin position="99"/>
        <end position="102"/>
    </location>
    <ligand>
        <name>NAD(+)</name>
        <dbReference type="ChEBI" id="CHEBI:57540"/>
    </ligand>
</feature>
<keyword evidence="7" id="KW-1185">Reference proteome</keyword>
<feature type="domain" description="Deacetylase sirtuin-type" evidence="5">
    <location>
        <begin position="1"/>
        <end position="249"/>
    </location>
</feature>
<dbReference type="HAMAP" id="MF_01121">
    <property type="entry name" value="Sirtuin_ClassIII"/>
    <property type="match status" value="1"/>
</dbReference>
<dbReference type="GO" id="GO:0036055">
    <property type="term" value="F:protein-succinyllysine desuccinylase activity"/>
    <property type="evidence" value="ECO:0007669"/>
    <property type="project" value="UniProtKB-UniRule"/>
</dbReference>